<dbReference type="Proteomes" id="UP000544872">
    <property type="component" value="Unassembled WGS sequence"/>
</dbReference>
<name>A0A7X0DKY3_NOVIT</name>
<keyword evidence="3" id="KW-1185">Reference proteome</keyword>
<protein>
    <submittedName>
        <fullName evidence="2">Uncharacterized protein</fullName>
    </submittedName>
</protein>
<evidence type="ECO:0000256" key="1">
    <source>
        <dbReference type="SAM" id="MobiDB-lite"/>
    </source>
</evidence>
<proteinExistence type="predicted"/>
<dbReference type="EMBL" id="JACIIX010000002">
    <property type="protein sequence ID" value="MBB6209416.1"/>
    <property type="molecule type" value="Genomic_DNA"/>
</dbReference>
<evidence type="ECO:0000313" key="3">
    <source>
        <dbReference type="Proteomes" id="UP000544872"/>
    </source>
</evidence>
<dbReference type="AlphaFoldDB" id="A0A7X0DKY3"/>
<evidence type="ECO:0000313" key="2">
    <source>
        <dbReference type="EMBL" id="MBB6209416.1"/>
    </source>
</evidence>
<organism evidence="2 3">
    <name type="scientific">Novispirillum itersonii</name>
    <name type="common">Aquaspirillum itersonii</name>
    <dbReference type="NCBI Taxonomy" id="189"/>
    <lineage>
        <taxon>Bacteria</taxon>
        <taxon>Pseudomonadati</taxon>
        <taxon>Pseudomonadota</taxon>
        <taxon>Alphaproteobacteria</taxon>
        <taxon>Rhodospirillales</taxon>
        <taxon>Novispirillaceae</taxon>
        <taxon>Novispirillum</taxon>
    </lineage>
</organism>
<comment type="caution">
    <text evidence="2">The sequence shown here is derived from an EMBL/GenBank/DDBJ whole genome shotgun (WGS) entry which is preliminary data.</text>
</comment>
<gene>
    <name evidence="2" type="ORF">FHS48_000818</name>
</gene>
<accession>A0A7X0DKY3</accession>
<feature type="compositionally biased region" description="Gly residues" evidence="1">
    <location>
        <begin position="8"/>
        <end position="19"/>
    </location>
</feature>
<feature type="region of interest" description="Disordered" evidence="1">
    <location>
        <begin position="1"/>
        <end position="49"/>
    </location>
</feature>
<reference evidence="2 3" key="1">
    <citation type="submission" date="2020-08" db="EMBL/GenBank/DDBJ databases">
        <title>Genomic Encyclopedia of Type Strains, Phase IV (KMG-IV): sequencing the most valuable type-strain genomes for metagenomic binning, comparative biology and taxonomic classification.</title>
        <authorList>
            <person name="Goeker M."/>
        </authorList>
    </citation>
    <scope>NUCLEOTIDE SEQUENCE [LARGE SCALE GENOMIC DNA]</scope>
    <source>
        <strain evidence="2 3">DSM 11590</strain>
    </source>
</reference>
<sequence>MIRSQSGGSIGGAGGLPGRKGGRLKQGMGNVLRQGAQRRRVRYHGDGVR</sequence>